<evidence type="ECO:0000313" key="1">
    <source>
        <dbReference type="EMBL" id="RKK86712.1"/>
    </source>
</evidence>
<sequence length="70" mass="8032">MQNFTTARSTHFVRDAISEDLIEVIRVPSAENAADGLTKPPTKAKHRKFIMCLDYEKRLTFRIIKNTQAP</sequence>
<organism evidence="1 2">
    <name type="scientific">Fusarium oxysporum</name>
    <name type="common">Fusarium vascular wilt</name>
    <dbReference type="NCBI Taxonomy" id="5507"/>
    <lineage>
        <taxon>Eukaryota</taxon>
        <taxon>Fungi</taxon>
        <taxon>Dikarya</taxon>
        <taxon>Ascomycota</taxon>
        <taxon>Pezizomycotina</taxon>
        <taxon>Sordariomycetes</taxon>
        <taxon>Hypocreomycetidae</taxon>
        <taxon>Hypocreales</taxon>
        <taxon>Nectriaceae</taxon>
        <taxon>Fusarium</taxon>
        <taxon>Fusarium oxysporum species complex</taxon>
    </lineage>
</organism>
<comment type="caution">
    <text evidence="1">The sequence shown here is derived from an EMBL/GenBank/DDBJ whole genome shotgun (WGS) entry which is preliminary data.</text>
</comment>
<proteinExistence type="predicted"/>
<evidence type="ECO:0000313" key="2">
    <source>
        <dbReference type="Proteomes" id="UP000285084"/>
    </source>
</evidence>
<dbReference type="EMBL" id="MRCX01000004">
    <property type="protein sequence ID" value="RKK86712.1"/>
    <property type="molecule type" value="Genomic_DNA"/>
</dbReference>
<reference evidence="1 2" key="1">
    <citation type="journal article" date="2018" name="Sci. Rep.">
        <title>Characterisation of pathogen-specific regions and novel effector candidates in Fusarium oxysporum f. sp. cepae.</title>
        <authorList>
            <person name="Armitage A.D."/>
            <person name="Taylor A."/>
            <person name="Sobczyk M.K."/>
            <person name="Baxter L."/>
            <person name="Greenfield B.P."/>
            <person name="Bates H.J."/>
            <person name="Wilson F."/>
            <person name="Jackson A.C."/>
            <person name="Ott S."/>
            <person name="Harrison R.J."/>
            <person name="Clarkson J.P."/>
        </authorList>
    </citation>
    <scope>NUCLEOTIDE SEQUENCE [LARGE SCALE GENOMIC DNA]</scope>
    <source>
        <strain evidence="1 2">Fo_A13</strain>
    </source>
</reference>
<accession>A0A420P2E7</accession>
<dbReference type="Proteomes" id="UP000285084">
    <property type="component" value="Unassembled WGS sequence"/>
</dbReference>
<name>A0A420P2E7_FUSOX</name>
<protein>
    <submittedName>
        <fullName evidence="1">Uncharacterized protein</fullName>
    </submittedName>
</protein>
<dbReference type="AlphaFoldDB" id="A0A420P2E7"/>
<gene>
    <name evidence="1" type="ORF">BFJ69_g934</name>
</gene>